<comment type="similarity">
    <text evidence="2 5">Belongs to the DegT/DnrJ/EryC1 family.</text>
</comment>
<accession>A0A918DI74</accession>
<keyword evidence="6" id="KW-0032">Aminotransferase</keyword>
<dbReference type="RefSeq" id="WP_189123479.1">
    <property type="nucleotide sequence ID" value="NZ_BMNH01000003.1"/>
</dbReference>
<gene>
    <name evidence="6" type="primary">wxcK</name>
    <name evidence="6" type="ORF">GCM10012289_17560</name>
</gene>
<dbReference type="Proteomes" id="UP000646523">
    <property type="component" value="Unassembled WGS sequence"/>
</dbReference>
<keyword evidence="6" id="KW-0808">Transferase</keyword>
<reference evidence="6" key="1">
    <citation type="journal article" date="2014" name="Int. J. Syst. Evol. Microbiol.">
        <title>Complete genome sequence of Corynebacterium casei LMG S-19264T (=DSM 44701T), isolated from a smear-ripened cheese.</title>
        <authorList>
            <consortium name="US DOE Joint Genome Institute (JGI-PGF)"/>
            <person name="Walter F."/>
            <person name="Albersmeier A."/>
            <person name="Kalinowski J."/>
            <person name="Ruckert C."/>
        </authorList>
    </citation>
    <scope>NUCLEOTIDE SEQUENCE</scope>
    <source>
        <strain evidence="6">CGMCC 4.7368</strain>
    </source>
</reference>
<evidence type="ECO:0000313" key="6">
    <source>
        <dbReference type="EMBL" id="GGO65566.1"/>
    </source>
</evidence>
<feature type="active site" description="Proton acceptor" evidence="3">
    <location>
        <position position="211"/>
    </location>
</feature>
<dbReference type="PIRSF" id="PIRSF000390">
    <property type="entry name" value="PLP_StrS"/>
    <property type="match status" value="1"/>
</dbReference>
<comment type="caution">
    <text evidence="6">The sequence shown here is derived from an EMBL/GenBank/DDBJ whole genome shotgun (WGS) entry which is preliminary data.</text>
</comment>
<name>A0A918DI74_9ACTN</name>
<dbReference type="CDD" id="cd00616">
    <property type="entry name" value="AHBA_syn"/>
    <property type="match status" value="1"/>
</dbReference>
<feature type="modified residue" description="N6-(pyridoxal phosphate)lysine" evidence="4">
    <location>
        <position position="211"/>
    </location>
</feature>
<dbReference type="Gene3D" id="3.40.640.10">
    <property type="entry name" value="Type I PLP-dependent aspartate aminotransferase-like (Major domain)"/>
    <property type="match status" value="1"/>
</dbReference>
<dbReference type="PANTHER" id="PTHR30244">
    <property type="entry name" value="TRANSAMINASE"/>
    <property type="match status" value="1"/>
</dbReference>
<dbReference type="GO" id="GO:0000271">
    <property type="term" value="P:polysaccharide biosynthetic process"/>
    <property type="evidence" value="ECO:0007669"/>
    <property type="project" value="TreeGrafter"/>
</dbReference>
<dbReference type="AlphaFoldDB" id="A0A918DI74"/>
<dbReference type="PANTHER" id="PTHR30244:SF36">
    <property type="entry name" value="3-OXO-GLUCOSE-6-PHOSPHATE:GLUTAMATE AMINOTRANSFERASE"/>
    <property type="match status" value="1"/>
</dbReference>
<sequence>MRSVDHYSPYLPLEGLDDGGSEGAGRVLINDLGRHAFSTGAAVRDAVERVLGSGWYVLGAEGKAFEREFAAYCGAAHCVGVANGTDAIELGLRALGVGPGSRVATVANAGFYTTTALLALGARPVFVDVDPDTKLMRPAELERAAAGGGLDAVVVTHLFGLLHDMDAILDVAAHAGVPVFEDCAQSHGAARDGRRAGTFGVAAAFSFYPTKNLGALGDAGAVVTGDAHVAERVRRLRQYGWESKYRAGPGGGRNSRLDEMQAAVLRAKLPFLDSWNDRRRAIAARYSREIAHPKIQCPPVHGEEFVGHLYVVVSDDREALRARLASACVLSDVHYPVPDHRQPALAGLGDPAELPVTDALAGSILTLPCYPELSDGEVTRVISCLNTW</sequence>
<dbReference type="Pfam" id="PF01041">
    <property type="entry name" value="DegT_DnrJ_EryC1"/>
    <property type="match status" value="1"/>
</dbReference>
<dbReference type="InterPro" id="IPR015422">
    <property type="entry name" value="PyrdxlP-dep_Trfase_small"/>
</dbReference>
<keyword evidence="1 4" id="KW-0663">Pyridoxal phosphate</keyword>
<dbReference type="InterPro" id="IPR015424">
    <property type="entry name" value="PyrdxlP-dep_Trfase"/>
</dbReference>
<evidence type="ECO:0000256" key="2">
    <source>
        <dbReference type="ARBA" id="ARBA00037999"/>
    </source>
</evidence>
<dbReference type="EMBL" id="BMNH01000003">
    <property type="protein sequence ID" value="GGO65566.1"/>
    <property type="molecule type" value="Genomic_DNA"/>
</dbReference>
<keyword evidence="7" id="KW-1185">Reference proteome</keyword>
<dbReference type="InterPro" id="IPR015421">
    <property type="entry name" value="PyrdxlP-dep_Trfase_major"/>
</dbReference>
<dbReference type="GO" id="GO:0008483">
    <property type="term" value="F:transaminase activity"/>
    <property type="evidence" value="ECO:0007669"/>
    <property type="project" value="UniProtKB-KW"/>
</dbReference>
<dbReference type="GO" id="GO:0030170">
    <property type="term" value="F:pyridoxal phosphate binding"/>
    <property type="evidence" value="ECO:0007669"/>
    <property type="project" value="TreeGrafter"/>
</dbReference>
<reference evidence="6" key="2">
    <citation type="submission" date="2020-09" db="EMBL/GenBank/DDBJ databases">
        <authorList>
            <person name="Sun Q."/>
            <person name="Zhou Y."/>
        </authorList>
    </citation>
    <scope>NUCLEOTIDE SEQUENCE</scope>
    <source>
        <strain evidence="6">CGMCC 4.7368</strain>
    </source>
</reference>
<dbReference type="Gene3D" id="3.90.1150.10">
    <property type="entry name" value="Aspartate Aminotransferase, domain 1"/>
    <property type="match status" value="1"/>
</dbReference>
<organism evidence="6 7">
    <name type="scientific">Nonomuraea cavernae</name>
    <dbReference type="NCBI Taxonomy" id="2045107"/>
    <lineage>
        <taxon>Bacteria</taxon>
        <taxon>Bacillati</taxon>
        <taxon>Actinomycetota</taxon>
        <taxon>Actinomycetes</taxon>
        <taxon>Streptosporangiales</taxon>
        <taxon>Streptosporangiaceae</taxon>
        <taxon>Nonomuraea</taxon>
    </lineage>
</organism>
<evidence type="ECO:0000313" key="7">
    <source>
        <dbReference type="Proteomes" id="UP000646523"/>
    </source>
</evidence>
<proteinExistence type="inferred from homology"/>
<evidence type="ECO:0000256" key="4">
    <source>
        <dbReference type="PIRSR" id="PIRSR000390-2"/>
    </source>
</evidence>
<dbReference type="InterPro" id="IPR000653">
    <property type="entry name" value="DegT/StrS_aminotransferase"/>
</dbReference>
<evidence type="ECO:0000256" key="5">
    <source>
        <dbReference type="RuleBase" id="RU004508"/>
    </source>
</evidence>
<evidence type="ECO:0000256" key="3">
    <source>
        <dbReference type="PIRSR" id="PIRSR000390-1"/>
    </source>
</evidence>
<dbReference type="SUPFAM" id="SSF53383">
    <property type="entry name" value="PLP-dependent transferases"/>
    <property type="match status" value="1"/>
</dbReference>
<evidence type="ECO:0000256" key="1">
    <source>
        <dbReference type="ARBA" id="ARBA00022898"/>
    </source>
</evidence>
<protein>
    <submittedName>
        <fullName evidence="6">Aminotransferase</fullName>
    </submittedName>
</protein>